<dbReference type="EMBL" id="JARJCW010000009">
    <property type="protein sequence ID" value="KAJ7220810.1"/>
    <property type="molecule type" value="Genomic_DNA"/>
</dbReference>
<proteinExistence type="predicted"/>
<feature type="region of interest" description="Disordered" evidence="1">
    <location>
        <begin position="104"/>
        <end position="146"/>
    </location>
</feature>
<reference evidence="2" key="1">
    <citation type="submission" date="2023-03" db="EMBL/GenBank/DDBJ databases">
        <title>Massive genome expansion in bonnet fungi (Mycena s.s.) driven by repeated elements and novel gene families across ecological guilds.</title>
        <authorList>
            <consortium name="Lawrence Berkeley National Laboratory"/>
            <person name="Harder C.B."/>
            <person name="Miyauchi S."/>
            <person name="Viragh M."/>
            <person name="Kuo A."/>
            <person name="Thoen E."/>
            <person name="Andreopoulos B."/>
            <person name="Lu D."/>
            <person name="Skrede I."/>
            <person name="Drula E."/>
            <person name="Henrissat B."/>
            <person name="Morin E."/>
            <person name="Kohler A."/>
            <person name="Barry K."/>
            <person name="LaButti K."/>
            <person name="Morin E."/>
            <person name="Salamov A."/>
            <person name="Lipzen A."/>
            <person name="Mereny Z."/>
            <person name="Hegedus B."/>
            <person name="Baldrian P."/>
            <person name="Stursova M."/>
            <person name="Weitz H."/>
            <person name="Taylor A."/>
            <person name="Grigoriev I.V."/>
            <person name="Nagy L.G."/>
            <person name="Martin F."/>
            <person name="Kauserud H."/>
        </authorList>
    </citation>
    <scope>NUCLEOTIDE SEQUENCE</scope>
    <source>
        <strain evidence="2">9144</strain>
    </source>
</reference>
<feature type="region of interest" description="Disordered" evidence="1">
    <location>
        <begin position="1"/>
        <end position="67"/>
    </location>
</feature>
<evidence type="ECO:0000313" key="2">
    <source>
        <dbReference type="EMBL" id="KAJ7220810.1"/>
    </source>
</evidence>
<feature type="compositionally biased region" description="Polar residues" evidence="1">
    <location>
        <begin position="57"/>
        <end position="67"/>
    </location>
</feature>
<evidence type="ECO:0000313" key="3">
    <source>
        <dbReference type="Proteomes" id="UP001219525"/>
    </source>
</evidence>
<sequence>MCASVRKFARDTQKIKTLETPRERSRRDRRAAAAVSDKPQAAPTTATPVAGPSAGPQASTAGLSSEQLTAAQAPAAVATTARREKVLNAETPKFHSLAYYPDSVEQDGTLDSHTTQNSEGAHRRPKRDYAKTNKRNHVGQIANRQRRRQLLRAMQARRERELAEAARRTAAATAQNLNDARQMERVARAAHRAAASADFVKDLKTHLRCRALRLQDDEQDQVFTRDELNDVEIHKSKLYTHATMRINFTTYDMRRDQDSVNPRTCAAVMVDAQGSATQHPYHYAWVLGIFHAEVRLKSQNKPFEPVEFLWIRWLQHDKRYHWGWKAKRLPRFSFLPHTHPDAFGFLDPNNVLRGAHLIPAFAHGRTRDLLPPSIVRKNVENDEDWRYMHANFFVDRDMIMRYRKGDGVGHRTMSCTNELTVINNGAAEEDMDVDPYPEQDFGVVDGTEGYVVDDADWEYVPDEDDDLPQPEQPQEEFNEDGEPLLGHEAELDHIGLATL</sequence>
<keyword evidence="3" id="KW-1185">Reference proteome</keyword>
<dbReference type="AlphaFoldDB" id="A0AAD6VRV3"/>
<dbReference type="Proteomes" id="UP001219525">
    <property type="component" value="Unassembled WGS sequence"/>
</dbReference>
<feature type="compositionally biased region" description="Basic and acidic residues" evidence="1">
    <location>
        <begin position="8"/>
        <end position="26"/>
    </location>
</feature>
<protein>
    <submittedName>
        <fullName evidence="2">Uncharacterized protein</fullName>
    </submittedName>
</protein>
<accession>A0AAD6VRV3</accession>
<feature type="compositionally biased region" description="Polar residues" evidence="1">
    <location>
        <begin position="109"/>
        <end position="119"/>
    </location>
</feature>
<gene>
    <name evidence="2" type="ORF">GGX14DRAFT_353928</name>
</gene>
<feature type="region of interest" description="Disordered" evidence="1">
    <location>
        <begin position="460"/>
        <end position="499"/>
    </location>
</feature>
<name>A0AAD6VRV3_9AGAR</name>
<organism evidence="2 3">
    <name type="scientific">Mycena pura</name>
    <dbReference type="NCBI Taxonomy" id="153505"/>
    <lineage>
        <taxon>Eukaryota</taxon>
        <taxon>Fungi</taxon>
        <taxon>Dikarya</taxon>
        <taxon>Basidiomycota</taxon>
        <taxon>Agaricomycotina</taxon>
        <taxon>Agaricomycetes</taxon>
        <taxon>Agaricomycetidae</taxon>
        <taxon>Agaricales</taxon>
        <taxon>Marasmiineae</taxon>
        <taxon>Mycenaceae</taxon>
        <taxon>Mycena</taxon>
    </lineage>
</organism>
<evidence type="ECO:0000256" key="1">
    <source>
        <dbReference type="SAM" id="MobiDB-lite"/>
    </source>
</evidence>
<feature type="compositionally biased region" description="Low complexity" evidence="1">
    <location>
        <begin position="39"/>
        <end position="56"/>
    </location>
</feature>
<feature type="compositionally biased region" description="Acidic residues" evidence="1">
    <location>
        <begin position="460"/>
        <end position="482"/>
    </location>
</feature>
<comment type="caution">
    <text evidence="2">The sequence shown here is derived from an EMBL/GenBank/DDBJ whole genome shotgun (WGS) entry which is preliminary data.</text>
</comment>